<sequence>MVNESLITSLTEQKTKEAHLLRARKAVRDESPDFPGGEDAAGGLPRGGEAAADEPEDGPPKSGSRPGEEVVAVGLIAIAYRESFSALKMERQQEKLKKRELTRDKCQE</sequence>
<evidence type="ECO:0000313" key="2">
    <source>
        <dbReference type="EMBL" id="KAL0267107.1"/>
    </source>
</evidence>
<name>A0AAW2HBB7_9NEOP</name>
<dbReference type="EMBL" id="JARGDH010000005">
    <property type="protein sequence ID" value="KAL0267107.1"/>
    <property type="molecule type" value="Genomic_DNA"/>
</dbReference>
<organism evidence="2">
    <name type="scientific">Menopon gallinae</name>
    <name type="common">poultry shaft louse</name>
    <dbReference type="NCBI Taxonomy" id="328185"/>
    <lineage>
        <taxon>Eukaryota</taxon>
        <taxon>Metazoa</taxon>
        <taxon>Ecdysozoa</taxon>
        <taxon>Arthropoda</taxon>
        <taxon>Hexapoda</taxon>
        <taxon>Insecta</taxon>
        <taxon>Pterygota</taxon>
        <taxon>Neoptera</taxon>
        <taxon>Paraneoptera</taxon>
        <taxon>Psocodea</taxon>
        <taxon>Troctomorpha</taxon>
        <taxon>Phthiraptera</taxon>
        <taxon>Amblycera</taxon>
        <taxon>Menoponidae</taxon>
        <taxon>Menopon</taxon>
    </lineage>
</organism>
<gene>
    <name evidence="2" type="ORF">PYX00_009462</name>
</gene>
<reference evidence="2" key="1">
    <citation type="journal article" date="2024" name="Gigascience">
        <title>Chromosome-level genome of the poultry shaft louse Menopon gallinae provides insight into the host-switching and adaptive evolution of parasitic lice.</title>
        <authorList>
            <person name="Xu Y."/>
            <person name="Ma L."/>
            <person name="Liu S."/>
            <person name="Liang Y."/>
            <person name="Liu Q."/>
            <person name="He Z."/>
            <person name="Tian L."/>
            <person name="Duan Y."/>
            <person name="Cai W."/>
            <person name="Li H."/>
            <person name="Song F."/>
        </authorList>
    </citation>
    <scope>NUCLEOTIDE SEQUENCE</scope>
    <source>
        <strain evidence="2">Cailab_2023a</strain>
    </source>
</reference>
<proteinExistence type="predicted"/>
<feature type="region of interest" description="Disordered" evidence="1">
    <location>
        <begin position="24"/>
        <end position="68"/>
    </location>
</feature>
<accession>A0AAW2HBB7</accession>
<dbReference type="AlphaFoldDB" id="A0AAW2HBB7"/>
<comment type="caution">
    <text evidence="2">The sequence shown here is derived from an EMBL/GenBank/DDBJ whole genome shotgun (WGS) entry which is preliminary data.</text>
</comment>
<evidence type="ECO:0000256" key="1">
    <source>
        <dbReference type="SAM" id="MobiDB-lite"/>
    </source>
</evidence>
<protein>
    <submittedName>
        <fullName evidence="2">Uncharacterized protein</fullName>
    </submittedName>
</protein>